<dbReference type="PRINTS" id="PR00313">
    <property type="entry name" value="CABNDNGRPT"/>
</dbReference>
<dbReference type="EMBL" id="RAQK01000001">
    <property type="protein sequence ID" value="RKE96498.1"/>
    <property type="molecule type" value="Genomic_DNA"/>
</dbReference>
<evidence type="ECO:0000313" key="3">
    <source>
        <dbReference type="Proteomes" id="UP000284407"/>
    </source>
</evidence>
<dbReference type="OrthoDB" id="223957at2"/>
<accession>A0A420DQP1</accession>
<protein>
    <submittedName>
        <fullName evidence="2">Hemolysin type calcium-binding protein</fullName>
    </submittedName>
</protein>
<dbReference type="Gene3D" id="2.160.20.160">
    <property type="match status" value="1"/>
</dbReference>
<dbReference type="STRING" id="1443111.Z949_3059"/>
<dbReference type="Pfam" id="PF00353">
    <property type="entry name" value="HemolysinCabind"/>
    <property type="match status" value="2"/>
</dbReference>
<sequence>MIEVGILMGLLGLGLLFGLEGDNGADEPKTGGETPPDPSEGFADNGQTTLIGTDGDDTFDQSSFNANDIFTVLGGEGDDHITYDPNYREAGREPAGFAEIYGQNGDDQIDMVGYSTNTSTAFGGEGSDTLIGNHGSVLQGDAGDDVLVLDGQLEGAAFGGDGNDTLSGSQDNHFYGEDGDDVINVTHQNL</sequence>
<evidence type="ECO:0000313" key="2">
    <source>
        <dbReference type="EMBL" id="RKE96498.1"/>
    </source>
</evidence>
<dbReference type="AlphaFoldDB" id="A0A420DQP1"/>
<comment type="caution">
    <text evidence="2">The sequence shown here is derived from an EMBL/GenBank/DDBJ whole genome shotgun (WGS) entry which is preliminary data.</text>
</comment>
<dbReference type="RefSeq" id="WP_025063435.1">
    <property type="nucleotide sequence ID" value="NZ_RAQK01000001.1"/>
</dbReference>
<dbReference type="InterPro" id="IPR001343">
    <property type="entry name" value="Hemolysn_Ca-bd"/>
</dbReference>
<dbReference type="SUPFAM" id="SSF51120">
    <property type="entry name" value="beta-Roll"/>
    <property type="match status" value="1"/>
</dbReference>
<dbReference type="InterPro" id="IPR011049">
    <property type="entry name" value="Serralysin-like_metalloprot_C"/>
</dbReference>
<reference evidence="2 3" key="1">
    <citation type="submission" date="2018-09" db="EMBL/GenBank/DDBJ databases">
        <title>Genomic Encyclopedia of Archaeal and Bacterial Type Strains, Phase II (KMG-II): from individual species to whole genera.</title>
        <authorList>
            <person name="Goeker M."/>
        </authorList>
    </citation>
    <scope>NUCLEOTIDE SEQUENCE [LARGE SCALE GENOMIC DNA]</scope>
    <source>
        <strain evidence="2 3">DSM 11458</strain>
    </source>
</reference>
<dbReference type="Proteomes" id="UP000284407">
    <property type="component" value="Unassembled WGS sequence"/>
</dbReference>
<evidence type="ECO:0000256" key="1">
    <source>
        <dbReference type="SAM" id="MobiDB-lite"/>
    </source>
</evidence>
<dbReference type="GO" id="GO:0005509">
    <property type="term" value="F:calcium ion binding"/>
    <property type="evidence" value="ECO:0007669"/>
    <property type="project" value="InterPro"/>
</dbReference>
<organism evidence="2 3">
    <name type="scientific">Sulfitobacter guttiformis</name>
    <dbReference type="NCBI Taxonomy" id="74349"/>
    <lineage>
        <taxon>Bacteria</taxon>
        <taxon>Pseudomonadati</taxon>
        <taxon>Pseudomonadota</taxon>
        <taxon>Alphaproteobacteria</taxon>
        <taxon>Rhodobacterales</taxon>
        <taxon>Roseobacteraceae</taxon>
        <taxon>Sulfitobacter</taxon>
    </lineage>
</organism>
<proteinExistence type="predicted"/>
<feature type="region of interest" description="Disordered" evidence="1">
    <location>
        <begin position="24"/>
        <end position="58"/>
    </location>
</feature>
<keyword evidence="3" id="KW-1185">Reference proteome</keyword>
<gene>
    <name evidence="2" type="ORF">C8N30_1059</name>
</gene>
<name>A0A420DQP1_9RHOB</name>